<dbReference type="OrthoDB" id="430354at2759"/>
<protein>
    <recommendedName>
        <fullName evidence="12">Alpha-1,3-mannosyltransferase</fullName>
    </recommendedName>
</protein>
<gene>
    <name evidence="10" type="ORF">INT43_000866</name>
</gene>
<evidence type="ECO:0000256" key="5">
    <source>
        <dbReference type="ARBA" id="ARBA00022692"/>
    </source>
</evidence>
<dbReference type="PANTHER" id="PTHR31392">
    <property type="entry name" value="ALPHA-1,3-MANNOSYLTRANSFERASE MNN1-RELATED"/>
    <property type="match status" value="1"/>
</dbReference>
<dbReference type="Pfam" id="PF11051">
    <property type="entry name" value="Mannosyl_trans3"/>
    <property type="match status" value="2"/>
</dbReference>
<comment type="similarity">
    <text evidence="2">Belongs to the MNN1/MNT family.</text>
</comment>
<keyword evidence="4" id="KW-0808">Transferase</keyword>
<evidence type="ECO:0000256" key="3">
    <source>
        <dbReference type="ARBA" id="ARBA00022676"/>
    </source>
</evidence>
<reference evidence="10" key="1">
    <citation type="submission" date="2020-12" db="EMBL/GenBank/DDBJ databases">
        <title>Metabolic potential, ecology and presence of endohyphal bacteria is reflected in genomic diversity of Mucoromycotina.</title>
        <authorList>
            <person name="Muszewska A."/>
            <person name="Okrasinska A."/>
            <person name="Steczkiewicz K."/>
            <person name="Drgas O."/>
            <person name="Orlowska M."/>
            <person name="Perlinska-Lenart U."/>
            <person name="Aleksandrzak-Piekarczyk T."/>
            <person name="Szatraj K."/>
            <person name="Zielenkiewicz U."/>
            <person name="Pilsyk S."/>
            <person name="Malc E."/>
            <person name="Mieczkowski P."/>
            <person name="Kruszewska J.S."/>
            <person name="Biernat P."/>
            <person name="Pawlowska J."/>
        </authorList>
    </citation>
    <scope>NUCLEOTIDE SEQUENCE</scope>
    <source>
        <strain evidence="10">WA0000067209</strain>
    </source>
</reference>
<keyword evidence="6" id="KW-0735">Signal-anchor</keyword>
<dbReference type="InterPro" id="IPR022751">
    <property type="entry name" value="Alpha_mannosyltransferase"/>
</dbReference>
<dbReference type="GO" id="GO:0000033">
    <property type="term" value="F:alpha-1,3-mannosyltransferase activity"/>
    <property type="evidence" value="ECO:0007669"/>
    <property type="project" value="TreeGrafter"/>
</dbReference>
<keyword evidence="3" id="KW-0328">Glycosyltransferase</keyword>
<name>A0A8H7Q2Y1_MORIS</name>
<dbReference type="PANTHER" id="PTHR31392:SF1">
    <property type="entry name" value="ALPHA-1,3-MANNOSYLTRANSFERASE MNN1-RELATED"/>
    <property type="match status" value="1"/>
</dbReference>
<dbReference type="Proteomes" id="UP000654370">
    <property type="component" value="Unassembled WGS sequence"/>
</dbReference>
<dbReference type="AlphaFoldDB" id="A0A8H7Q2Y1"/>
<evidence type="ECO:0000256" key="2">
    <source>
        <dbReference type="ARBA" id="ARBA00009105"/>
    </source>
</evidence>
<dbReference type="SUPFAM" id="SSF53448">
    <property type="entry name" value="Nucleotide-diphospho-sugar transferases"/>
    <property type="match status" value="1"/>
</dbReference>
<dbReference type="InterPro" id="IPR029044">
    <property type="entry name" value="Nucleotide-diphossugar_trans"/>
</dbReference>
<dbReference type="GO" id="GO:0005794">
    <property type="term" value="C:Golgi apparatus"/>
    <property type="evidence" value="ECO:0007669"/>
    <property type="project" value="TreeGrafter"/>
</dbReference>
<evidence type="ECO:0000313" key="11">
    <source>
        <dbReference type="Proteomes" id="UP000654370"/>
    </source>
</evidence>
<evidence type="ECO:0000256" key="8">
    <source>
        <dbReference type="ARBA" id="ARBA00023136"/>
    </source>
</evidence>
<keyword evidence="9" id="KW-0325">Glycoprotein</keyword>
<dbReference type="GO" id="GO:0016020">
    <property type="term" value="C:membrane"/>
    <property type="evidence" value="ECO:0007669"/>
    <property type="project" value="UniProtKB-SubCell"/>
</dbReference>
<organism evidence="10 11">
    <name type="scientific">Mortierella isabellina</name>
    <name type="common">Filamentous fungus</name>
    <name type="synonym">Umbelopsis isabellina</name>
    <dbReference type="NCBI Taxonomy" id="91625"/>
    <lineage>
        <taxon>Eukaryota</taxon>
        <taxon>Fungi</taxon>
        <taxon>Fungi incertae sedis</taxon>
        <taxon>Mucoromycota</taxon>
        <taxon>Mucoromycotina</taxon>
        <taxon>Umbelopsidomycetes</taxon>
        <taxon>Umbelopsidales</taxon>
        <taxon>Umbelopsidaceae</taxon>
        <taxon>Umbelopsis</taxon>
    </lineage>
</organism>
<evidence type="ECO:0000256" key="6">
    <source>
        <dbReference type="ARBA" id="ARBA00022968"/>
    </source>
</evidence>
<evidence type="ECO:0000256" key="9">
    <source>
        <dbReference type="ARBA" id="ARBA00023180"/>
    </source>
</evidence>
<evidence type="ECO:0008006" key="12">
    <source>
        <dbReference type="Google" id="ProtNLM"/>
    </source>
</evidence>
<evidence type="ECO:0000256" key="7">
    <source>
        <dbReference type="ARBA" id="ARBA00022989"/>
    </source>
</evidence>
<evidence type="ECO:0000256" key="4">
    <source>
        <dbReference type="ARBA" id="ARBA00022679"/>
    </source>
</evidence>
<keyword evidence="11" id="KW-1185">Reference proteome</keyword>
<evidence type="ECO:0000256" key="1">
    <source>
        <dbReference type="ARBA" id="ARBA00004606"/>
    </source>
</evidence>
<accession>A0A8H7Q2Y1</accession>
<comment type="subcellular location">
    <subcellularLocation>
        <location evidence="1">Membrane</location>
        <topology evidence="1">Single-pass type II membrane protein</topology>
    </subcellularLocation>
</comment>
<dbReference type="GO" id="GO:0006493">
    <property type="term" value="P:protein O-linked glycosylation"/>
    <property type="evidence" value="ECO:0007669"/>
    <property type="project" value="TreeGrafter"/>
</dbReference>
<keyword evidence="7" id="KW-1133">Transmembrane helix</keyword>
<dbReference type="EMBL" id="JAEPQZ010000002">
    <property type="protein sequence ID" value="KAG2184953.1"/>
    <property type="molecule type" value="Genomic_DNA"/>
</dbReference>
<proteinExistence type="inferred from homology"/>
<keyword evidence="5" id="KW-0812">Transmembrane</keyword>
<keyword evidence="8" id="KW-0472">Membrane</keyword>
<sequence>MPQSWDLSRHIQLAVLLLILIVMVAFTMRADFWDQWSSAKTVSKDFAEMEQNLAKQAEAIRIYEENQRVAKLKEFEQRRAVLEPVILANDSDLKALFETHDIAVPYPSRNWQLINTDYLLSLAGQSDWANLLTTPEDKPDFKLMTLQERTYKALFQFLDNLQAQGANIYEDPYRETWELFRQLERVLYPWLHLKYNSLFDVQAEQKGAGMIFCVGNDQFFHAASTIRAIRETLKSAIPIEVFYINENDLDEVKREYLETEFTDLRTVDLSKEIDDTWTQFGGWAMKPFAIVASSFSQVILSDADVFFFKKPETFLEDAGYKKTGALFFYDRTLFADWDGGRNWMLSFLPTMSSLVRKTRWFRLRSSHEQESGVVVIDKRKSILGLMSTCKMNDKRERDGVTYDHVHGDKETFWVGYEMVQSPYSFINSFGGVIGGLGDGGEPTRVCGNQLHLGVDGRPWWWNGGLLRDKNRWPDRYMQFTHFAVGEDWDFETSCIIEEDGVKALTKQEIALTDGFLTIDEQRKKDQLAMSQGLWKPKPIASAYDVGDFVKNPTIVEEEEE</sequence>
<comment type="caution">
    <text evidence="10">The sequence shown here is derived from an EMBL/GenBank/DDBJ whole genome shotgun (WGS) entry which is preliminary data.</text>
</comment>
<evidence type="ECO:0000313" key="10">
    <source>
        <dbReference type="EMBL" id="KAG2184953.1"/>
    </source>
</evidence>